<comment type="subcellular location">
    <subcellularLocation>
        <location evidence="1">Secreted</location>
    </subcellularLocation>
</comment>
<dbReference type="GO" id="GO:0016055">
    <property type="term" value="P:Wnt signaling pathway"/>
    <property type="evidence" value="ECO:0007669"/>
    <property type="project" value="UniProtKB-KW"/>
</dbReference>
<sequence length="243" mass="27642">MWVSQDDETKPLKRLLVFISTMRTCAWGLFTLLAVLSFSTSQPHSHYTGVTRTRKYLSKAYFCSADSECEPRLYCQAPGHAHSQCSPCKRRGRRCRRDQMCCPGNECRNHVCSRVSAEHTPEQKNRIHSSPGQLKKNRKLNKPRKGEMGAQCVRSSDCGRGLCCARHLWKRVCKAEPQDGQVCSNPWRRKHTHTGHTLELFQLCPCATGLECRTQSHTTKHTNTHNKSQPPAAAVRLHTCQQL</sequence>
<dbReference type="InterPro" id="IPR006796">
    <property type="entry name" value="Dickkopf_N"/>
</dbReference>
<keyword evidence="3" id="KW-0217">Developmental protein</keyword>
<feature type="domain" description="Dickkopf-related protein 1/2/4 C-terminal subdomain 2" evidence="10">
    <location>
        <begin position="180"/>
        <end position="242"/>
    </location>
</feature>
<evidence type="ECO:0000256" key="6">
    <source>
        <dbReference type="ARBA" id="ARBA00022729"/>
    </source>
</evidence>
<dbReference type="Pfam" id="PF21479">
    <property type="entry name" value="DIKK1-2-4_C-subdom2"/>
    <property type="match status" value="1"/>
</dbReference>
<dbReference type="Gene3D" id="2.10.80.10">
    <property type="entry name" value="Lipase, subunit A"/>
    <property type="match status" value="1"/>
</dbReference>
<feature type="region of interest" description="Disordered" evidence="8">
    <location>
        <begin position="122"/>
        <end position="148"/>
    </location>
</feature>
<evidence type="ECO:0008006" key="14">
    <source>
        <dbReference type="Google" id="ProtNLM"/>
    </source>
</evidence>
<dbReference type="Pfam" id="PF21481">
    <property type="entry name" value="DIKK1-2-4_C-subdom1"/>
    <property type="match status" value="1"/>
</dbReference>
<reference evidence="12" key="1">
    <citation type="submission" date="2023-08" db="EMBL/GenBank/DDBJ databases">
        <title>Pelteobagrus vachellii genome.</title>
        <authorList>
            <person name="Liu H."/>
        </authorList>
    </citation>
    <scope>NUCLEOTIDE SEQUENCE</scope>
    <source>
        <strain evidence="12">PRFRI_2022a</strain>
        <tissue evidence="12">Muscle</tissue>
    </source>
</reference>
<dbReference type="PANTHER" id="PTHR12113">
    <property type="entry name" value="DICKKOPF3-LIKE 3"/>
    <property type="match status" value="1"/>
</dbReference>
<name>A0AA88LV79_TACVA</name>
<dbReference type="Pfam" id="PF04706">
    <property type="entry name" value="Dickkopf_N"/>
    <property type="match status" value="1"/>
</dbReference>
<keyword evidence="7" id="KW-1015">Disulfide bond</keyword>
<dbReference type="PANTHER" id="PTHR12113:SF6">
    <property type="entry name" value="DICKKOPF N-TERMINAL CYSTEINE-RICH DOMAIN-CONTAINING PROTEIN"/>
    <property type="match status" value="1"/>
</dbReference>
<dbReference type="EMBL" id="JAVHJS010000020">
    <property type="protein sequence ID" value="KAK2824829.1"/>
    <property type="molecule type" value="Genomic_DNA"/>
</dbReference>
<evidence type="ECO:0000256" key="5">
    <source>
        <dbReference type="ARBA" id="ARBA00022687"/>
    </source>
</evidence>
<comment type="similarity">
    <text evidence="2">Belongs to the dickkopf family.</text>
</comment>
<protein>
    <recommendedName>
        <fullName evidence="14">Dickkopf N-terminal cysteine-rich domain-containing protein</fullName>
    </recommendedName>
</protein>
<evidence type="ECO:0000256" key="7">
    <source>
        <dbReference type="ARBA" id="ARBA00023157"/>
    </source>
</evidence>
<dbReference type="Proteomes" id="UP001187315">
    <property type="component" value="Unassembled WGS sequence"/>
</dbReference>
<comment type="caution">
    <text evidence="12">The sequence shown here is derived from an EMBL/GenBank/DDBJ whole genome shotgun (WGS) entry which is preliminary data.</text>
</comment>
<evidence type="ECO:0000259" key="11">
    <source>
        <dbReference type="Pfam" id="PF21481"/>
    </source>
</evidence>
<keyword evidence="5" id="KW-0879">Wnt signaling pathway</keyword>
<dbReference type="GO" id="GO:0039706">
    <property type="term" value="F:co-receptor binding"/>
    <property type="evidence" value="ECO:0007669"/>
    <property type="project" value="TreeGrafter"/>
</dbReference>
<dbReference type="GO" id="GO:0090090">
    <property type="term" value="P:negative regulation of canonical Wnt signaling pathway"/>
    <property type="evidence" value="ECO:0007669"/>
    <property type="project" value="TreeGrafter"/>
</dbReference>
<organism evidence="12 13">
    <name type="scientific">Tachysurus vachellii</name>
    <name type="common">Darkbarbel catfish</name>
    <name type="synonym">Pelteobagrus vachellii</name>
    <dbReference type="NCBI Taxonomy" id="175792"/>
    <lineage>
        <taxon>Eukaryota</taxon>
        <taxon>Metazoa</taxon>
        <taxon>Chordata</taxon>
        <taxon>Craniata</taxon>
        <taxon>Vertebrata</taxon>
        <taxon>Euteleostomi</taxon>
        <taxon>Actinopterygii</taxon>
        <taxon>Neopterygii</taxon>
        <taxon>Teleostei</taxon>
        <taxon>Ostariophysi</taxon>
        <taxon>Siluriformes</taxon>
        <taxon>Bagridae</taxon>
        <taxon>Tachysurus</taxon>
    </lineage>
</organism>
<evidence type="ECO:0000256" key="8">
    <source>
        <dbReference type="SAM" id="MobiDB-lite"/>
    </source>
</evidence>
<accession>A0AA88LV79</accession>
<proteinExistence type="inferred from homology"/>
<evidence type="ECO:0000256" key="1">
    <source>
        <dbReference type="ARBA" id="ARBA00004613"/>
    </source>
</evidence>
<evidence type="ECO:0000313" key="12">
    <source>
        <dbReference type="EMBL" id="KAK2824829.1"/>
    </source>
</evidence>
<evidence type="ECO:0000256" key="2">
    <source>
        <dbReference type="ARBA" id="ARBA00010842"/>
    </source>
</evidence>
<keyword evidence="6" id="KW-0732">Signal</keyword>
<keyword evidence="4" id="KW-0964">Secreted</keyword>
<evidence type="ECO:0000259" key="10">
    <source>
        <dbReference type="Pfam" id="PF21479"/>
    </source>
</evidence>
<dbReference type="AlphaFoldDB" id="A0AA88LV79"/>
<dbReference type="InterPro" id="IPR048499">
    <property type="entry name" value="DIKK1/2/4_C-subdom2"/>
</dbReference>
<gene>
    <name evidence="12" type="ORF">Q7C36_018756</name>
</gene>
<evidence type="ECO:0000256" key="4">
    <source>
        <dbReference type="ARBA" id="ARBA00022525"/>
    </source>
</evidence>
<evidence type="ECO:0000256" key="3">
    <source>
        <dbReference type="ARBA" id="ARBA00022473"/>
    </source>
</evidence>
<dbReference type="GO" id="GO:0005615">
    <property type="term" value="C:extracellular space"/>
    <property type="evidence" value="ECO:0007669"/>
    <property type="project" value="TreeGrafter"/>
</dbReference>
<feature type="domain" description="Dickkopf N-terminal cysteine-rich" evidence="9">
    <location>
        <begin position="63"/>
        <end position="113"/>
    </location>
</feature>
<keyword evidence="13" id="KW-1185">Reference proteome</keyword>
<evidence type="ECO:0000259" key="9">
    <source>
        <dbReference type="Pfam" id="PF04706"/>
    </source>
</evidence>
<dbReference type="InterPro" id="IPR048500">
    <property type="entry name" value="DIKK1/2/4_C-subdom1"/>
</dbReference>
<dbReference type="InterPro" id="IPR039863">
    <property type="entry name" value="DKK1-4"/>
</dbReference>
<feature type="domain" description="Dickkopf-related protein 1/2/4 C-terminal subdomain 1" evidence="11">
    <location>
        <begin position="149"/>
        <end position="175"/>
    </location>
</feature>
<evidence type="ECO:0000313" key="13">
    <source>
        <dbReference type="Proteomes" id="UP001187315"/>
    </source>
</evidence>
<dbReference type="GO" id="GO:0048019">
    <property type="term" value="F:receptor antagonist activity"/>
    <property type="evidence" value="ECO:0007669"/>
    <property type="project" value="TreeGrafter"/>
</dbReference>